<reference evidence="3" key="1">
    <citation type="submission" date="2022-10" db="EMBL/GenBank/DDBJ databases">
        <title>The WGS of Solirubrobacter phytolaccae KCTC 29190.</title>
        <authorList>
            <person name="Jiang Z."/>
        </authorList>
    </citation>
    <scope>NUCLEOTIDE SEQUENCE</scope>
    <source>
        <strain evidence="3">KCTC 29190</strain>
    </source>
</reference>
<accession>A0A9X3N3F8</accession>
<sequence>MVPATAAATPAPASIELSASGQRALKQSSLSVASVPRGPKKTTLWLGPGKTTIGSSATVELIGSLRFTAGKRKVDATALELALGRTSSSISGKVGKQRVKLFAVTPTRPAELDAAAGRLALTRAKIALTPAAAKALRSTLKLKRTPSTAALGTFSVAIAPELGTVPAPTPIAVPAPGPSPTVQASPTPESTPIATPTVTATPTATATATPSATATPGPALDCAQRFDKTPAGVVDWFGCALPGSTDLKSWTNYLQMPFPQFPCPGSAGSIVPGFGASQVVAGDKYDHRFPVLSSEVGTDGSATVVLGGNVTYTLPVHGINEQIGSLRVVINPGGLTGTVYADGYAKPFDTSPATCTAAPTPYTGQPVLSLNLTGITPVTTSGVTRWISVPATVIDTGDRIGGGSYDGSAWGTFTIALPTR</sequence>
<feature type="domain" description="Htaa" evidence="2">
    <location>
        <begin position="248"/>
        <end position="406"/>
    </location>
</feature>
<gene>
    <name evidence="3" type="ORF">OJ997_02290</name>
</gene>
<dbReference type="AlphaFoldDB" id="A0A9X3N3F8"/>
<dbReference type="InterPro" id="IPR007331">
    <property type="entry name" value="Htaa"/>
</dbReference>
<feature type="region of interest" description="Disordered" evidence="1">
    <location>
        <begin position="173"/>
        <end position="216"/>
    </location>
</feature>
<keyword evidence="4" id="KW-1185">Reference proteome</keyword>
<evidence type="ECO:0000256" key="1">
    <source>
        <dbReference type="SAM" id="MobiDB-lite"/>
    </source>
</evidence>
<evidence type="ECO:0000313" key="3">
    <source>
        <dbReference type="EMBL" id="MDA0179110.1"/>
    </source>
</evidence>
<evidence type="ECO:0000313" key="4">
    <source>
        <dbReference type="Proteomes" id="UP001147653"/>
    </source>
</evidence>
<protein>
    <submittedName>
        <fullName evidence="3">HtaA domain-containing protein</fullName>
    </submittedName>
</protein>
<evidence type="ECO:0000259" key="2">
    <source>
        <dbReference type="Pfam" id="PF04213"/>
    </source>
</evidence>
<proteinExistence type="predicted"/>
<dbReference type="Pfam" id="PF04213">
    <property type="entry name" value="HtaA"/>
    <property type="match status" value="1"/>
</dbReference>
<dbReference type="RefSeq" id="WP_270023376.1">
    <property type="nucleotide sequence ID" value="NZ_JAPDDP010000003.1"/>
</dbReference>
<feature type="compositionally biased region" description="Low complexity" evidence="1">
    <location>
        <begin position="191"/>
        <end position="216"/>
    </location>
</feature>
<organism evidence="3 4">
    <name type="scientific">Solirubrobacter phytolaccae</name>
    <dbReference type="NCBI Taxonomy" id="1404360"/>
    <lineage>
        <taxon>Bacteria</taxon>
        <taxon>Bacillati</taxon>
        <taxon>Actinomycetota</taxon>
        <taxon>Thermoleophilia</taxon>
        <taxon>Solirubrobacterales</taxon>
        <taxon>Solirubrobacteraceae</taxon>
        <taxon>Solirubrobacter</taxon>
    </lineage>
</organism>
<dbReference type="EMBL" id="JAPDDP010000003">
    <property type="protein sequence ID" value="MDA0179110.1"/>
    <property type="molecule type" value="Genomic_DNA"/>
</dbReference>
<dbReference type="Proteomes" id="UP001147653">
    <property type="component" value="Unassembled WGS sequence"/>
</dbReference>
<comment type="caution">
    <text evidence="3">The sequence shown here is derived from an EMBL/GenBank/DDBJ whole genome shotgun (WGS) entry which is preliminary data.</text>
</comment>
<name>A0A9X3N3F8_9ACTN</name>